<dbReference type="STRING" id="278856.A0A212ETY4"/>
<dbReference type="SMART" id="SM00295">
    <property type="entry name" value="B41"/>
    <property type="match status" value="1"/>
</dbReference>
<feature type="coiled-coil region" evidence="5">
    <location>
        <begin position="1829"/>
        <end position="1885"/>
    </location>
</feature>
<dbReference type="SUPFAM" id="SSF47220">
    <property type="entry name" value="alpha-catenin/vinculin-like"/>
    <property type="match status" value="2"/>
</dbReference>
<dbReference type="InterPro" id="IPR011993">
    <property type="entry name" value="PH-like_dom_sf"/>
</dbReference>
<dbReference type="PRINTS" id="PR00806">
    <property type="entry name" value="VINCULIN"/>
</dbReference>
<dbReference type="CDD" id="cd14473">
    <property type="entry name" value="FERM_B-lobe"/>
    <property type="match status" value="1"/>
</dbReference>
<dbReference type="PANTHER" id="PTHR19981">
    <property type="entry name" value="TALIN"/>
    <property type="match status" value="1"/>
</dbReference>
<organism evidence="7 8">
    <name type="scientific">Danaus plexippus plexippus</name>
    <dbReference type="NCBI Taxonomy" id="278856"/>
    <lineage>
        <taxon>Eukaryota</taxon>
        <taxon>Metazoa</taxon>
        <taxon>Ecdysozoa</taxon>
        <taxon>Arthropoda</taxon>
        <taxon>Hexapoda</taxon>
        <taxon>Insecta</taxon>
        <taxon>Pterygota</taxon>
        <taxon>Neoptera</taxon>
        <taxon>Endopterygota</taxon>
        <taxon>Lepidoptera</taxon>
        <taxon>Glossata</taxon>
        <taxon>Ditrysia</taxon>
        <taxon>Papilionoidea</taxon>
        <taxon>Nymphalidae</taxon>
        <taxon>Danainae</taxon>
        <taxon>Danaini</taxon>
        <taxon>Danaina</taxon>
        <taxon>Danaus</taxon>
        <taxon>Danaus</taxon>
    </lineage>
</organism>
<feature type="coiled-coil region" evidence="5">
    <location>
        <begin position="2316"/>
        <end position="2343"/>
    </location>
</feature>
<dbReference type="InterPro" id="IPR032425">
    <property type="entry name" value="FERM_f0"/>
</dbReference>
<reference evidence="7 8" key="1">
    <citation type="journal article" date="2011" name="Cell">
        <title>The monarch butterfly genome yields insights into long-distance migration.</title>
        <authorList>
            <person name="Zhan S."/>
            <person name="Merlin C."/>
            <person name="Boore J.L."/>
            <person name="Reppert S.M."/>
        </authorList>
    </citation>
    <scope>NUCLEOTIDE SEQUENCE [LARGE SCALE GENOMIC DNA]</scope>
    <source>
        <strain evidence="7">F-2</strain>
    </source>
</reference>
<comment type="similarity">
    <text evidence="2">Belongs to the vinculin/alpha-catenin family.</text>
</comment>
<dbReference type="InterPro" id="IPR036723">
    <property type="entry name" value="Alpha-catenin/vinculin-like_sf"/>
</dbReference>
<protein>
    <submittedName>
        <fullName evidence="7">Talin-1</fullName>
    </submittedName>
</protein>
<comment type="caution">
    <text evidence="7">The sequence shown here is derived from an EMBL/GenBank/DDBJ whole genome shotgun (WGS) entry which is preliminary data.</text>
</comment>
<dbReference type="SUPFAM" id="SSF47031">
    <property type="entry name" value="Second domain of FERM"/>
    <property type="match status" value="1"/>
</dbReference>
<dbReference type="CDD" id="cd17090">
    <property type="entry name" value="FERM_F1_TLN"/>
    <property type="match status" value="1"/>
</dbReference>
<dbReference type="GO" id="GO:0005886">
    <property type="term" value="C:plasma membrane"/>
    <property type="evidence" value="ECO:0007669"/>
    <property type="project" value="TreeGrafter"/>
</dbReference>
<dbReference type="SUPFAM" id="SSF109885">
    <property type="entry name" value="I/LWEQ domain"/>
    <property type="match status" value="1"/>
</dbReference>
<keyword evidence="4" id="KW-0206">Cytoskeleton</keyword>
<dbReference type="FunFam" id="2.30.29.30:FF:000028">
    <property type="entry name" value="Talin 2"/>
    <property type="match status" value="1"/>
</dbReference>
<dbReference type="KEGG" id="dpl:KGM_203766"/>
<feature type="domain" description="FERM" evidence="6">
    <location>
        <begin position="88"/>
        <end position="411"/>
    </location>
</feature>
<keyword evidence="8" id="KW-1185">Reference proteome</keyword>
<dbReference type="GO" id="GO:0005737">
    <property type="term" value="C:cytoplasm"/>
    <property type="evidence" value="ECO:0007669"/>
    <property type="project" value="TreeGrafter"/>
</dbReference>
<dbReference type="GO" id="GO:0009887">
    <property type="term" value="P:animal organ morphogenesis"/>
    <property type="evidence" value="ECO:0007669"/>
    <property type="project" value="UniProtKB-ARBA"/>
</dbReference>
<dbReference type="GO" id="GO:0005178">
    <property type="term" value="F:integrin binding"/>
    <property type="evidence" value="ECO:0007669"/>
    <property type="project" value="TreeGrafter"/>
</dbReference>
<dbReference type="Pfam" id="PF00373">
    <property type="entry name" value="FERM_M"/>
    <property type="match status" value="1"/>
</dbReference>
<dbReference type="Gene3D" id="1.20.1420.10">
    <property type="entry name" value="Talin, central domain"/>
    <property type="match status" value="2"/>
</dbReference>
<dbReference type="GO" id="GO:0098609">
    <property type="term" value="P:cell-cell adhesion"/>
    <property type="evidence" value="ECO:0007669"/>
    <property type="project" value="TreeGrafter"/>
</dbReference>
<dbReference type="PROSITE" id="PS50057">
    <property type="entry name" value="FERM_3"/>
    <property type="match status" value="1"/>
</dbReference>
<evidence type="ECO:0000256" key="1">
    <source>
        <dbReference type="ARBA" id="ARBA00004245"/>
    </source>
</evidence>
<dbReference type="EMBL" id="AGBW02012523">
    <property type="protein sequence ID" value="OWR44939.1"/>
    <property type="molecule type" value="Genomic_DNA"/>
</dbReference>
<dbReference type="SUPFAM" id="SSF109880">
    <property type="entry name" value="A middle domain of Talin 1"/>
    <property type="match status" value="2"/>
</dbReference>
<dbReference type="FunFam" id="1.20.80.10:FF:000007">
    <property type="entry name" value="Talin 2"/>
    <property type="match status" value="1"/>
</dbReference>
<dbReference type="GO" id="GO:0030182">
    <property type="term" value="P:neuron differentiation"/>
    <property type="evidence" value="ECO:0007669"/>
    <property type="project" value="UniProtKB-ARBA"/>
</dbReference>
<dbReference type="Gene3D" id="1.20.120.230">
    <property type="entry name" value="Alpha-catenin/vinculin-like"/>
    <property type="match status" value="4"/>
</dbReference>
<name>A0A212ETY4_DANPL</name>
<evidence type="ECO:0000256" key="5">
    <source>
        <dbReference type="SAM" id="Coils"/>
    </source>
</evidence>
<evidence type="ECO:0000259" key="6">
    <source>
        <dbReference type="PROSITE" id="PS50057"/>
    </source>
</evidence>
<dbReference type="eggNOG" id="KOG4338">
    <property type="taxonomic scope" value="Eukaryota"/>
</dbReference>
<evidence type="ECO:0000256" key="4">
    <source>
        <dbReference type="ARBA" id="ARBA00023212"/>
    </source>
</evidence>
<dbReference type="InterPro" id="IPR014352">
    <property type="entry name" value="FERM/acyl-CoA-bd_prot_sf"/>
</dbReference>
<dbReference type="Pfam" id="PF16511">
    <property type="entry name" value="FERM_f0"/>
    <property type="match status" value="1"/>
</dbReference>
<dbReference type="PANTHER" id="PTHR19981:SF1">
    <property type="entry name" value="RHEA, ISOFORM B"/>
    <property type="match status" value="1"/>
</dbReference>
<accession>A0A212ETY4</accession>
<comment type="subcellular location">
    <subcellularLocation>
        <location evidence="1">Cytoplasm</location>
        <location evidence="1">Cytoskeleton</location>
    </subcellularLocation>
</comment>
<dbReference type="Gene3D" id="1.20.80.10">
    <property type="match status" value="1"/>
</dbReference>
<evidence type="ECO:0000256" key="3">
    <source>
        <dbReference type="ARBA" id="ARBA00022490"/>
    </source>
</evidence>
<dbReference type="InterPro" id="IPR036476">
    <property type="entry name" value="Talin_cent_sf"/>
</dbReference>
<dbReference type="CDD" id="cd10569">
    <property type="entry name" value="FERM_C_Talin"/>
    <property type="match status" value="1"/>
</dbReference>
<dbReference type="InterPro" id="IPR019748">
    <property type="entry name" value="FERM_central"/>
</dbReference>
<dbReference type="GO" id="GO:0005856">
    <property type="term" value="C:cytoskeleton"/>
    <property type="evidence" value="ECO:0007669"/>
    <property type="project" value="UniProtKB-SubCell"/>
</dbReference>
<keyword evidence="3" id="KW-0963">Cytoplasm</keyword>
<dbReference type="InterPro" id="IPR006077">
    <property type="entry name" value="Vinculin/catenin"/>
</dbReference>
<proteinExistence type="inferred from homology"/>
<dbReference type="GO" id="GO:0030036">
    <property type="term" value="P:actin cytoskeleton organization"/>
    <property type="evidence" value="ECO:0007669"/>
    <property type="project" value="TreeGrafter"/>
</dbReference>
<dbReference type="SMART" id="SM01244">
    <property type="entry name" value="IRS"/>
    <property type="match status" value="1"/>
</dbReference>
<dbReference type="Proteomes" id="UP000007151">
    <property type="component" value="Unassembled WGS sequence"/>
</dbReference>
<dbReference type="Gene3D" id="3.10.20.90">
    <property type="entry name" value="Phosphatidylinositol 3-kinase Catalytic Subunit, Chain A, domain 1"/>
    <property type="match status" value="2"/>
</dbReference>
<dbReference type="Gene3D" id="2.30.29.30">
    <property type="entry name" value="Pleckstrin-homology domain (PH domain)/Phosphotyrosine-binding domain (PTB)"/>
    <property type="match status" value="1"/>
</dbReference>
<evidence type="ECO:0000313" key="7">
    <source>
        <dbReference type="EMBL" id="OWR44939.1"/>
    </source>
</evidence>
<dbReference type="InterPro" id="IPR000299">
    <property type="entry name" value="FERM_domain"/>
</dbReference>
<dbReference type="InterPro" id="IPR035963">
    <property type="entry name" value="FERM_2"/>
</dbReference>
<dbReference type="InterPro" id="IPR035964">
    <property type="entry name" value="I/LWEQ_dom_sf"/>
</dbReference>
<dbReference type="GO" id="GO:0051015">
    <property type="term" value="F:actin filament binding"/>
    <property type="evidence" value="ECO:0007669"/>
    <property type="project" value="InterPro"/>
</dbReference>
<dbReference type="Gene3D" id="1.20.120.810">
    <property type="entry name" value="Vinculin, Vh2 four-helix bundle"/>
    <property type="match status" value="1"/>
</dbReference>
<evidence type="ECO:0000313" key="8">
    <source>
        <dbReference type="Proteomes" id="UP000007151"/>
    </source>
</evidence>
<dbReference type="eggNOG" id="KOG4261">
    <property type="taxonomic scope" value="Eukaryota"/>
</dbReference>
<dbReference type="SUPFAM" id="SSF50729">
    <property type="entry name" value="PH domain-like"/>
    <property type="match status" value="1"/>
</dbReference>
<dbReference type="eggNOG" id="KOG3681">
    <property type="taxonomic scope" value="Eukaryota"/>
</dbReference>
<sequence>MAPLSLKIILGEGAVTRTLMFDTKTTVKEAHVIMKDKILALEPNREYGFFLPSADNEYSGVWLEDGGKTLEYYMLREGDSLHYLPKIRNMRLRMLDGAVKTLQLDESKKVGDLMVYICEKLRISNSEEYGLCREEKESLDDPKVNAMGTLTLRKKTVQREKDAKLEQLSKKLKTDDLVEWLDQHKTLRELQVDPHETLLFKRKLFYSDRNVDSRDPVQLNLLYVQTRDGILEGKQVVTESKALEFAGLQCHIQYGDYDEDKHKPGFIQNLKEFLPEQYVTWGAEKKVIREHKTHIGLPEIEAKQMYTRMARELPTYGVTFFLVKEKQLKKKKLVPRLLGINANSILRLDEETKEIIQVWLLTQVKSYRADYESFALNFGDYSEKEYVVKTNEGYRIKDILEGYIDIIKRSLAGPRKVNFIEGEAIFEDNVEMSRGTTFVNYAAKKAVEHSLVGPSQIISVEQGQQFKEGTQIVTVNELMKTNIGSKSQQPITTHGAKVEPPKHHISNGIENKMKTFNSKCVTSVVYLSDPTELNIKEARKVVAFMEAALPELKEGVNETAANSSPLKAKMLLNNLNDLCSYLDSLSSEAKNNDLTNEENLTKALDAANKLADLSTQMHLSLDPNTKRRSKILMRSRHSFIQDEKTEASLRRASFLTATDNAWTTVENAAHYLDEPNESPLSSEECQYLALKSEKHLGKLQATIAMILNSHADPSNIDYESAVMSMKTLSELIPSFVQDVKALTNDENKVNGKDLKEYVKQLLDCTRAMCMLTGSDNVNKMYDVGNDYADVSTKITEILKSPDTFDKNEEFIKLVQNVGNKVQLLLMGTSELTKLEASDPRATELDAAAIKCTDATEGLLACARLTSSSIREPHSQSALTAATENLASSAQRMALLWKPLSEKPDRKSFAKQLANGTFELAKALDKLKNAFTNIPDQEPEMKRLKFIATARSADKVMSNSNIELQKLSDLPVAMMPKNVKNDHPGLQNNLSQKLAHLNAAVAALLQATGNPNNADYDNAETAVDIISKLTPDIIQDSRSLNGQVDEATWKKITEYLKEMLEATRDMCSNAEEINEDARNKAASKFAKASGQLTYIYNPNKKYEQEDQILDLAKSAVDQISQMLTQVYDLVEKVDRSDGDLLDNAGVKVVGPAQRMLKVAEITAPNIHEPKCQTSLLCAIDQVSGEIKNLTNTWKPILQSPSYNISRNQLDNSLKTIENSLNLLRNACTASDDVEEMGERKCIASISAAEDALNGAYEELQQITVPQEGKRLTRNNDPELRAKLSQSLGRLNAAIADLLQSTSVPNRFDYDKAENAMQFIKKSVPNIIKDSKELNGQVDENSWNNIKENLKELLEATQDICANADETNNDTLNDAATRFAKASGHLTYIYNPRKRFTKEDQILDLAKSAVDQISQMLTQVYDLVEKVDRSDGDLLDNAGVKVVGPAQRMLKVAEITAPNIHEPKCQTSLLCAIDQVSGEIKNLTNTWKPILQSPSYNISRNQLDNSLKTIENSLNLLRNACTASDDVEEMGERKCIASISAAEDALNGAYEELQQITVPQVPKGEIRYESPKLQNDLSKKLSNLNAAIAALLQATTGSNNPRYEEVEAAMDVIRELAPAIVKDSKQLQGQLDEQTWKNISDNLVDMLEATKDVCTNTKESNDKDLYRAASKLANSSNKLRFIFNPRKNSQEEKVRDLAKSILDESSRMLPKMSKLADDVGGEHRSRLYKLGNELADSMQRLHKIVEVLTVPSLRNSQSQDLLVSSINEMSNREKQFLDSWEPFLLEPNCIQNKKELEDSMKIIDTNKLKLAKYINEFLHDHPQNKESCKLNETLEEAKKNLAKSKKELKHIMSVNPTKSKIKHATSTESLAQRLAQLNAALASLLNDCRDSDSSRKIQAINNFSDRLSDVIKDVKLINGSVDPHTWSVILDNLKQIIDGSEVIYDSLEDPEEVDSASGVVMNSLATLNSVCNQHANTRKESQITASTIDNPDCKEVLMSSVDHLKQLLQNLKETWEPLVHTQNNNDIKHQLNQNFDVVNGTLNKIKTTCLDDPENLDIQEKLEKIKICEVKEILKDAEKLLSEEKVALEVDRNEKPLLDQRKMLSEKITLLNEAVARLILAMLDRKNPEFKTIEESLTNISYLSPAIIKDIMCLQNKLDDDSRQTMFEEAKSLCKTNQSVCSSIENNNLEELLQEASKYAQSSAKLIHITNPHSHPNKERKILDLSRNACERTSLMLSRLSRLAGASQGTENLEDKGQKFEAAGITVANAAHALLTNAQITAPSINEKNCKAVLLSSTERLSDLAQDIKGLWQPLRQNTESKEIIAQLQRDLNLLDKDLLDLKDTCQDNLDHDYINLHYQNNVPLTKELQLESQSNVGNFQGCIPNDSKIDSSEKGTNEPLVVVNTPLRQLALKILESTKMKLKSDKLKQPEHKDLERFSENLSAALNTLDLCYAKCVNKPLDSKKYQDLELAIMDLQQICLLSRRGNSSNNIVDLTDYVNNVISAANIVLEVADNLHLTSEKGNESLKILKEHCNRIQENERVLQNSESLETQGGIIDNMTLVDQFAKDCDEQIQEMAKIIPNIESESARNILKEKVDNLTECCDLLKFAAKSSISSAASVEFEDNIQNLESVASNIENILEINEGLQKSDNPSKQDVQVAQTKLTAAILSGNECHLPKELTRYAVAIQSNEGDNRRLKEHLQKLLDLLKLQTITRSHRIATWQDVDSNNTIREKILEELESYLRDIKSPHTEGNVSEASLISNNDIRRLLISNTPPAEGDIEGLKHKLNKQVDKMASITETIMQSFQKPEMLSKSLHKALETTENITSLSKALKGKDLLQSKKIDEASQEVNMATYDVIKTSESLCQSPVPGSKRKLLEACKNLNDALNKLARVSCADSDVCIELQRDLKLVTQLVQHETAPLSASLTDCADQLHSQLEVMNVLRSSDDMAKNYRNQLRHVTSAVCNSAEFGTQSAFLLSLSDEDKNVAQLGVVDDYKISKSSEAIQETCLQIICSRNPEQAKELGNGLNKQINQLQELVDDTTAKEKEITSHSFKLMDAIRKLNSQIERIPRPKIDESFKKKEISREVKENVRKLINNASTMVKKASCSVEDNITWANIGGNDVIQALEALISCIKKRGVEAGLIEPEEQDIPSKSYVQTQVDLANTWLRKPASKDDKVAGVEAAESLLELADKMCEDLSGGEKEELKHLIIDTKQLLKECSNNYNSDKASQLRERLQDIRKLCERGAVTRVVETFLMEPQHDLDQVTQEPDENKRKFLLERKIAELLTHLASVSKTARFVADTGLAPRQILMNTTDQAELLAPALVKAAEKRIQHPNDEAAIAHYQELLANYAESLTKIRELCDRSVDPIDFSRAAGETMHRITEENSKDPQRSVYTSTVIRKLGKRVVEAGMQASLVKKDVELQRTLANIKESLDRAALEHHTNWKQVATEVLKKTGEVESVLGGENIFQKEPESDQPIYTAALQLHAAVRGWSARQNDVVDGAKLLAVLMARLSHYMDTDNTKELIATSKSIVERSREIVIIARKLALECTDMRIRTNLLQVCERIPTISGQLKMLTTVKGASLGQQGTAEDKEAMNMLVGNAQNLMISIQEVVSAAESASVKIMSTQRGFRMKWVQRNYY</sequence>
<dbReference type="InterPro" id="IPR019749">
    <property type="entry name" value="Band_41_domain"/>
</dbReference>
<dbReference type="GO" id="GO:0005925">
    <property type="term" value="C:focal adhesion"/>
    <property type="evidence" value="ECO:0007669"/>
    <property type="project" value="TreeGrafter"/>
</dbReference>
<gene>
    <name evidence="7" type="ORF">KGM_203766</name>
</gene>
<dbReference type="InParanoid" id="A0A212ETY4"/>
<keyword evidence="5" id="KW-0175">Coiled coil</keyword>
<dbReference type="Pfam" id="PF01044">
    <property type="entry name" value="Vinculin"/>
    <property type="match status" value="2"/>
</dbReference>
<evidence type="ECO:0000256" key="2">
    <source>
        <dbReference type="ARBA" id="ARBA00008376"/>
    </source>
</evidence>